<evidence type="ECO:0000259" key="8">
    <source>
        <dbReference type="SMART" id="SM00934"/>
    </source>
</evidence>
<protein>
    <recommendedName>
        <fullName evidence="7">Orotidine 5'-phosphate decarboxylase</fullName>
        <ecNumber evidence="7">4.1.1.23</ecNumber>
    </recommendedName>
    <alternativeName>
        <fullName evidence="7">OMP decarboxylase</fullName>
        <shortName evidence="7">OMPDCase</shortName>
        <shortName evidence="7">OMPdecase</shortName>
    </alternativeName>
</protein>
<keyword evidence="10" id="KW-1185">Reference proteome</keyword>
<comment type="catalytic activity">
    <reaction evidence="6 7">
        <text>orotidine 5'-phosphate + H(+) = UMP + CO2</text>
        <dbReference type="Rhea" id="RHEA:11596"/>
        <dbReference type="ChEBI" id="CHEBI:15378"/>
        <dbReference type="ChEBI" id="CHEBI:16526"/>
        <dbReference type="ChEBI" id="CHEBI:57538"/>
        <dbReference type="ChEBI" id="CHEBI:57865"/>
        <dbReference type="EC" id="4.1.1.23"/>
    </reaction>
</comment>
<dbReference type="SUPFAM" id="SSF51366">
    <property type="entry name" value="Ribulose-phoshate binding barrel"/>
    <property type="match status" value="1"/>
</dbReference>
<feature type="domain" description="Orotidine 5'-phosphate decarboxylase" evidence="8">
    <location>
        <begin position="28"/>
        <end position="280"/>
    </location>
</feature>
<gene>
    <name evidence="7 9" type="primary">pyrF</name>
    <name evidence="9" type="ORF">GCM10025790_24150</name>
</gene>
<dbReference type="Gene3D" id="3.20.20.70">
    <property type="entry name" value="Aldolase class I"/>
    <property type="match status" value="1"/>
</dbReference>
<dbReference type="PANTHER" id="PTHR43375:SF1">
    <property type="entry name" value="OROTIDINE 5'-PHOSPHATE DECARBOXYLASE"/>
    <property type="match status" value="1"/>
</dbReference>
<evidence type="ECO:0000256" key="5">
    <source>
        <dbReference type="ARBA" id="ARBA00023239"/>
    </source>
</evidence>
<evidence type="ECO:0000256" key="3">
    <source>
        <dbReference type="ARBA" id="ARBA00022793"/>
    </source>
</evidence>
<dbReference type="Proteomes" id="UP001500368">
    <property type="component" value="Unassembled WGS sequence"/>
</dbReference>
<proteinExistence type="inferred from homology"/>
<dbReference type="SMART" id="SM00934">
    <property type="entry name" value="OMPdecase"/>
    <property type="match status" value="1"/>
</dbReference>
<dbReference type="InterPro" id="IPR018089">
    <property type="entry name" value="OMPdecase_AS"/>
</dbReference>
<dbReference type="PROSITE" id="PS00156">
    <property type="entry name" value="OMPDECASE"/>
    <property type="match status" value="1"/>
</dbReference>
<dbReference type="NCBIfam" id="TIGR02127">
    <property type="entry name" value="pyrF_sub2"/>
    <property type="match status" value="1"/>
</dbReference>
<dbReference type="InterPro" id="IPR011060">
    <property type="entry name" value="RibuloseP-bd_barrel"/>
</dbReference>
<dbReference type="InterPro" id="IPR013785">
    <property type="entry name" value="Aldolase_TIM"/>
</dbReference>
<evidence type="ECO:0000256" key="4">
    <source>
        <dbReference type="ARBA" id="ARBA00022975"/>
    </source>
</evidence>
<dbReference type="InterPro" id="IPR001754">
    <property type="entry name" value="OMPdeCOase_dom"/>
</dbReference>
<reference evidence="10" key="1">
    <citation type="journal article" date="2019" name="Int. J. Syst. Evol. Microbiol.">
        <title>The Global Catalogue of Microorganisms (GCM) 10K type strain sequencing project: providing services to taxonomists for standard genome sequencing and annotation.</title>
        <authorList>
            <consortium name="The Broad Institute Genomics Platform"/>
            <consortium name="The Broad Institute Genome Sequencing Center for Infectious Disease"/>
            <person name="Wu L."/>
            <person name="Ma J."/>
        </authorList>
    </citation>
    <scope>NUCLEOTIDE SEQUENCE [LARGE SCALE GENOMIC DNA]</scope>
    <source>
        <strain evidence="10">JCM 19129</strain>
    </source>
</reference>
<evidence type="ECO:0000313" key="10">
    <source>
        <dbReference type="Proteomes" id="UP001500368"/>
    </source>
</evidence>
<evidence type="ECO:0000256" key="1">
    <source>
        <dbReference type="ARBA" id="ARBA00004861"/>
    </source>
</evidence>
<dbReference type="InterPro" id="IPR011995">
    <property type="entry name" value="OMPdecase_type-2"/>
</dbReference>
<evidence type="ECO:0000313" key="9">
    <source>
        <dbReference type="EMBL" id="GAA4925728.1"/>
    </source>
</evidence>
<dbReference type="PANTHER" id="PTHR43375">
    <property type="entry name" value="OROTIDINE 5'-PHOSPHATE DECARBOXYLASE"/>
    <property type="match status" value="1"/>
</dbReference>
<name>A0ABP9G1G9_9MICC</name>
<keyword evidence="5 7" id="KW-0456">Lyase</keyword>
<comment type="similarity">
    <text evidence="2 7">Belongs to the OMP decarboxylase family. Type 2 subfamily.</text>
</comment>
<dbReference type="EC" id="4.1.1.23" evidence="7"/>
<dbReference type="HAMAP" id="MF_01215">
    <property type="entry name" value="OMPdecase_type2"/>
    <property type="match status" value="1"/>
</dbReference>
<keyword evidence="4 7" id="KW-0665">Pyrimidine biosynthesis</keyword>
<evidence type="ECO:0000256" key="6">
    <source>
        <dbReference type="ARBA" id="ARBA00049157"/>
    </source>
</evidence>
<dbReference type="Pfam" id="PF00215">
    <property type="entry name" value="OMPdecase"/>
    <property type="match status" value="1"/>
</dbReference>
<feature type="active site" description="Proton donor" evidence="7">
    <location>
        <position position="107"/>
    </location>
</feature>
<sequence length="296" mass="30289">MSGASAVSEPERPSFGRRLQQAIAEKGQLCVGIDPHPGMLTSWGLSDDAAGLREFGSRVIAACAGRVAVVKPQVAFFEAYGPAGMQVLAELTAEARAAGLLIIADAKRGDIGSTMAAYAQAWLNPQSEFAADALTVSPFLGFGSLQPAVETAQRFGAGLFVLALTSNPEGQQVQLAGAGGQTVAGDIVAQTAAANQAHDPDAPLGSIGLVVGATTAHLAQSHAIDLEFSRPPLLAPGYGAQGATAEQMRRSFGGAWDQVLVNSSRGILQRGPHVAELIAAIEESVADLGLNTGKNP</sequence>
<organism evidence="9 10">
    <name type="scientific">Nesterenkonia rhizosphaerae</name>
    <dbReference type="NCBI Taxonomy" id="1348272"/>
    <lineage>
        <taxon>Bacteria</taxon>
        <taxon>Bacillati</taxon>
        <taxon>Actinomycetota</taxon>
        <taxon>Actinomycetes</taxon>
        <taxon>Micrococcales</taxon>
        <taxon>Micrococcaceae</taxon>
        <taxon>Nesterenkonia</taxon>
    </lineage>
</organism>
<evidence type="ECO:0000256" key="7">
    <source>
        <dbReference type="HAMAP-Rule" id="MF_01215"/>
    </source>
</evidence>
<comment type="caution">
    <text evidence="9">The sequence shown here is derived from an EMBL/GenBank/DDBJ whole genome shotgun (WGS) entry which is preliminary data.</text>
</comment>
<comment type="pathway">
    <text evidence="1 7">Pyrimidine metabolism; UMP biosynthesis via de novo pathway; UMP from orotate: step 2/2.</text>
</comment>
<evidence type="ECO:0000256" key="2">
    <source>
        <dbReference type="ARBA" id="ARBA00008847"/>
    </source>
</evidence>
<dbReference type="EMBL" id="BAABLW010000007">
    <property type="protein sequence ID" value="GAA4925728.1"/>
    <property type="molecule type" value="Genomic_DNA"/>
</dbReference>
<dbReference type="CDD" id="cd04725">
    <property type="entry name" value="OMP_decarboxylase_like"/>
    <property type="match status" value="1"/>
</dbReference>
<accession>A0ABP9G1G9</accession>
<keyword evidence="3 7" id="KW-0210">Decarboxylase</keyword>